<organism evidence="5 6">
    <name type="scientific">Hominibacterium faecale</name>
    <dbReference type="NCBI Taxonomy" id="2839743"/>
    <lineage>
        <taxon>Bacteria</taxon>
        <taxon>Bacillati</taxon>
        <taxon>Bacillota</taxon>
        <taxon>Clostridia</taxon>
        <taxon>Peptostreptococcales</taxon>
        <taxon>Anaerovoracaceae</taxon>
        <taxon>Hominibacterium</taxon>
    </lineage>
</organism>
<dbReference type="Pfam" id="PF00583">
    <property type="entry name" value="Acetyltransf_1"/>
    <property type="match status" value="1"/>
</dbReference>
<keyword evidence="6" id="KW-1185">Reference proteome</keyword>
<dbReference type="AlphaFoldDB" id="A0A9J6QQ29"/>
<dbReference type="InterPro" id="IPR000182">
    <property type="entry name" value="GNAT_dom"/>
</dbReference>
<gene>
    <name evidence="5" type="ORF">OBO34_04130</name>
</gene>
<dbReference type="RefSeq" id="WP_148397167.1">
    <property type="nucleotide sequence ID" value="NZ_JAJAGH010000019.1"/>
</dbReference>
<reference evidence="5" key="1">
    <citation type="submission" date="2022-09" db="EMBL/GenBank/DDBJ databases">
        <title>Culturomic study of gut microbiota in children with autism spectrum disorder.</title>
        <authorList>
            <person name="Efimov B.A."/>
            <person name="Chaplin A.V."/>
            <person name="Sokolova S.R."/>
            <person name="Pikina A.P."/>
            <person name="Korzhanova M."/>
            <person name="Belova V."/>
            <person name="Korostin D."/>
        </authorList>
    </citation>
    <scope>NUCLEOTIDE SEQUENCE</scope>
    <source>
        <strain evidence="5">ASD5510</strain>
    </source>
</reference>
<dbReference type="InterPro" id="IPR016181">
    <property type="entry name" value="Acyl_CoA_acyltransferase"/>
</dbReference>
<dbReference type="FunFam" id="3.40.630.30:FF:000064">
    <property type="entry name" value="GNAT family acetyltransferase"/>
    <property type="match status" value="1"/>
</dbReference>
<dbReference type="PANTHER" id="PTHR10545">
    <property type="entry name" value="DIAMINE N-ACETYLTRANSFERASE"/>
    <property type="match status" value="1"/>
</dbReference>
<sequence>MEERKNGRKELQIRQAQPEDAAMVVAFMQKLGTYQKMRDGVTATQEGIRRLLMDGAGEAIFGDLEGKTIAFLYYYNNSSAFIGEKGLYIDGFYVDEAYREHGFGKQMMKYMANLALQRGCKRLEWGCLDWNESALNFYGNLGAKGVDIMTIYRLTPDKIQDLADSK</sequence>
<keyword evidence="3" id="KW-0012">Acyltransferase</keyword>
<dbReference type="PROSITE" id="PS51186">
    <property type="entry name" value="GNAT"/>
    <property type="match status" value="1"/>
</dbReference>
<accession>A0A9J6QQ29</accession>
<dbReference type="Gene3D" id="3.40.630.30">
    <property type="match status" value="1"/>
</dbReference>
<protein>
    <submittedName>
        <fullName evidence="5">GNAT family N-acetyltransferase</fullName>
    </submittedName>
</protein>
<dbReference type="CDD" id="cd04301">
    <property type="entry name" value="NAT_SF"/>
    <property type="match status" value="1"/>
</dbReference>
<comment type="similarity">
    <text evidence="1">Belongs to the acetyltransferase family.</text>
</comment>
<evidence type="ECO:0000313" key="6">
    <source>
        <dbReference type="Proteomes" id="UP001065549"/>
    </source>
</evidence>
<dbReference type="InterPro" id="IPR051016">
    <property type="entry name" value="Diverse_Substrate_AcTransf"/>
</dbReference>
<evidence type="ECO:0000259" key="4">
    <source>
        <dbReference type="PROSITE" id="PS51186"/>
    </source>
</evidence>
<comment type="caution">
    <text evidence="5">The sequence shown here is derived from an EMBL/GenBank/DDBJ whole genome shotgun (WGS) entry which is preliminary data.</text>
</comment>
<evidence type="ECO:0000256" key="3">
    <source>
        <dbReference type="ARBA" id="ARBA00023315"/>
    </source>
</evidence>
<keyword evidence="2" id="KW-0808">Transferase</keyword>
<name>A0A9J6QQ29_9FIRM</name>
<evidence type="ECO:0000256" key="2">
    <source>
        <dbReference type="ARBA" id="ARBA00022679"/>
    </source>
</evidence>
<dbReference type="GO" id="GO:0008080">
    <property type="term" value="F:N-acetyltransferase activity"/>
    <property type="evidence" value="ECO:0007669"/>
    <property type="project" value="TreeGrafter"/>
</dbReference>
<evidence type="ECO:0000256" key="1">
    <source>
        <dbReference type="ARBA" id="ARBA00008694"/>
    </source>
</evidence>
<dbReference type="SUPFAM" id="SSF55729">
    <property type="entry name" value="Acyl-CoA N-acyltransferases (Nat)"/>
    <property type="match status" value="1"/>
</dbReference>
<feature type="domain" description="N-acetyltransferase" evidence="4">
    <location>
        <begin position="11"/>
        <end position="166"/>
    </location>
</feature>
<dbReference type="Proteomes" id="UP001065549">
    <property type="component" value="Unassembled WGS sequence"/>
</dbReference>
<evidence type="ECO:0000313" key="5">
    <source>
        <dbReference type="EMBL" id="MCU7377540.1"/>
    </source>
</evidence>
<proteinExistence type="inferred from homology"/>
<dbReference type="EMBL" id="JAOSHN010000002">
    <property type="protein sequence ID" value="MCU7377540.1"/>
    <property type="molecule type" value="Genomic_DNA"/>
</dbReference>
<dbReference type="PANTHER" id="PTHR10545:SF29">
    <property type="entry name" value="GH14572P-RELATED"/>
    <property type="match status" value="1"/>
</dbReference>